<keyword evidence="3" id="KW-1185">Reference proteome</keyword>
<evidence type="ECO:0000256" key="1">
    <source>
        <dbReference type="SAM" id="MobiDB-lite"/>
    </source>
</evidence>
<feature type="compositionally biased region" description="Pro residues" evidence="1">
    <location>
        <begin position="13"/>
        <end position="24"/>
    </location>
</feature>
<feature type="non-terminal residue" evidence="2">
    <location>
        <position position="1"/>
    </location>
</feature>
<accession>A0A9P7SY14</accession>
<comment type="caution">
    <text evidence="2">The sequence shown here is derived from an EMBL/GenBank/DDBJ whole genome shotgun (WGS) entry which is preliminary data.</text>
</comment>
<organism evidence="2 3">
    <name type="scientific">Claviceps pusilla</name>
    <dbReference type="NCBI Taxonomy" id="123648"/>
    <lineage>
        <taxon>Eukaryota</taxon>
        <taxon>Fungi</taxon>
        <taxon>Dikarya</taxon>
        <taxon>Ascomycota</taxon>
        <taxon>Pezizomycotina</taxon>
        <taxon>Sordariomycetes</taxon>
        <taxon>Hypocreomycetidae</taxon>
        <taxon>Hypocreales</taxon>
        <taxon>Clavicipitaceae</taxon>
        <taxon>Claviceps</taxon>
    </lineage>
</organism>
<protein>
    <submittedName>
        <fullName evidence="2">Uncharacterized protein</fullName>
    </submittedName>
</protein>
<feature type="region of interest" description="Disordered" evidence="1">
    <location>
        <begin position="1"/>
        <end position="29"/>
    </location>
</feature>
<dbReference type="AlphaFoldDB" id="A0A9P7SY14"/>
<name>A0A9P7SY14_9HYPO</name>
<reference evidence="2" key="1">
    <citation type="journal article" date="2020" name="bioRxiv">
        <title>Whole genome comparisons of ergot fungi reveals the divergence and evolution of species within the genus Claviceps are the result of varying mechanisms driving genome evolution and host range expansion.</title>
        <authorList>
            <person name="Wyka S.A."/>
            <person name="Mondo S.J."/>
            <person name="Liu M."/>
            <person name="Dettman J."/>
            <person name="Nalam V."/>
            <person name="Broders K.D."/>
        </authorList>
    </citation>
    <scope>NUCLEOTIDE SEQUENCE</scope>
    <source>
        <strain evidence="2">CCC 602</strain>
    </source>
</reference>
<proteinExistence type="predicted"/>
<dbReference type="EMBL" id="SRPW01002124">
    <property type="protein sequence ID" value="KAG5995646.1"/>
    <property type="molecule type" value="Genomic_DNA"/>
</dbReference>
<dbReference type="Proteomes" id="UP000748025">
    <property type="component" value="Unassembled WGS sequence"/>
</dbReference>
<gene>
    <name evidence="2" type="ORF">E4U43_003004</name>
</gene>
<evidence type="ECO:0000313" key="3">
    <source>
        <dbReference type="Proteomes" id="UP000748025"/>
    </source>
</evidence>
<evidence type="ECO:0000313" key="2">
    <source>
        <dbReference type="EMBL" id="KAG5995646.1"/>
    </source>
</evidence>
<sequence>LQPTRMQGTGKPPAGPHQTTPPPAHLGEEARNEWGGASIHLNGVVDAVVAALMQGSRHSPLLPTPFPSGPSNAWLGCRFPPKAASWRGTRPDTQTRFRTDSVVVAVL</sequence>